<dbReference type="KEGG" id="est:DN752_13275"/>
<dbReference type="EMBL" id="CP030041">
    <property type="protein sequence ID" value="AWW31016.1"/>
    <property type="molecule type" value="Genomic_DNA"/>
</dbReference>
<proteinExistence type="predicted"/>
<accession>A0A2Z4IKD8</accession>
<gene>
    <name evidence="1" type="ORF">DN752_13275</name>
</gene>
<organism evidence="1 2">
    <name type="scientific">Echinicola strongylocentroti</name>
    <dbReference type="NCBI Taxonomy" id="1795355"/>
    <lineage>
        <taxon>Bacteria</taxon>
        <taxon>Pseudomonadati</taxon>
        <taxon>Bacteroidota</taxon>
        <taxon>Cytophagia</taxon>
        <taxon>Cytophagales</taxon>
        <taxon>Cyclobacteriaceae</taxon>
        <taxon>Echinicola</taxon>
    </lineage>
</organism>
<reference evidence="1 2" key="1">
    <citation type="submission" date="2018-06" db="EMBL/GenBank/DDBJ databases">
        <title>Echinicola strongylocentroti sp. nov., isolated from a sea urchin Strongylocentrotus intermedius.</title>
        <authorList>
            <person name="Bae S.S."/>
        </authorList>
    </citation>
    <scope>NUCLEOTIDE SEQUENCE [LARGE SCALE GENOMIC DNA]</scope>
    <source>
        <strain evidence="1 2">MEBiC08714</strain>
    </source>
</reference>
<name>A0A2Z4IKD8_9BACT</name>
<keyword evidence="2" id="KW-1185">Reference proteome</keyword>
<dbReference type="Proteomes" id="UP000248688">
    <property type="component" value="Chromosome"/>
</dbReference>
<dbReference type="AlphaFoldDB" id="A0A2Z4IKD8"/>
<sequence length="303" mass="34389">MVKVTIFTRTFILPHISFTMNKTTYLLLVFLLGLSSCMQEATDGAPELGKVTLSSIVFDKLETYSPTSRTATLSEWVHVLPEEAEVIFTNKATGQEYPLTYHPYDLLKGAAIVLPYGQYTYYTKAWGPEESRYLPYKLNGEFDLNSSNLDITVNATTKFGLITVDATHVKEAYLENGKPLHLSENGKFYYLYIEKGTSRTLSVVEAFNSQTLQQEITLKGFHHYHFKLELEENETGINLVKLSLGEFHFDFSNVNIDGEEQTVTDAEGNEYPIVKIGDQYWMAENLRSTTYCDGEQIPSIPFL</sequence>
<evidence type="ECO:0000313" key="2">
    <source>
        <dbReference type="Proteomes" id="UP000248688"/>
    </source>
</evidence>
<dbReference type="OrthoDB" id="9805760at2"/>
<evidence type="ECO:0000313" key="1">
    <source>
        <dbReference type="EMBL" id="AWW31016.1"/>
    </source>
</evidence>
<protein>
    <submittedName>
        <fullName evidence="1">Uncharacterized protein</fullName>
    </submittedName>
</protein>